<dbReference type="KEGG" id="aei:AOY20_08070"/>
<dbReference type="STRING" id="1324350.AOY20_08070"/>
<gene>
    <name evidence="1" type="ORF">AOY20_08070</name>
</gene>
<name>A0A0N9WDW5_9GAMM</name>
<proteinExistence type="predicted"/>
<accession>A0A0N9WDW5</accession>
<keyword evidence="2" id="KW-1185">Reference proteome</keyword>
<sequence length="92" mass="10723">MAKPRKKHTGFFPWNDPKDQAKGFKLNFSEVTYMEVGRTLEGYKQAQFVELRNPELALDFDYPEIFYISAEGFILIQHNNGKYEVIAKSDNT</sequence>
<protein>
    <submittedName>
        <fullName evidence="1">Uncharacterized protein</fullName>
    </submittedName>
</protein>
<evidence type="ECO:0000313" key="1">
    <source>
        <dbReference type="EMBL" id="ALH95487.1"/>
    </source>
</evidence>
<dbReference type="AlphaFoldDB" id="A0A0N9WDW5"/>
<dbReference type="Proteomes" id="UP000064939">
    <property type="component" value="Chromosome"/>
</dbReference>
<reference evidence="1 2" key="1">
    <citation type="journal article" date="2015" name="Int. J. Syst. Evol. Microbiol.">
        <title>Acinetobacter equi sp. nov. isolated from horse faeces.</title>
        <authorList>
            <person name="Poppel M.T."/>
            <person name="Skiebe E."/>
            <person name="Laue M."/>
            <person name="Bergmann H."/>
            <person name="Ebersberger I."/>
            <person name="Garn T."/>
            <person name="Fruth A."/>
            <person name="Baumgardt S."/>
            <person name="Busse H.J."/>
            <person name="Wilharm G."/>
        </authorList>
    </citation>
    <scope>NUCLEOTIDE SEQUENCE [LARGE SCALE GENOMIC DNA]</scope>
    <source>
        <strain evidence="1 2">114</strain>
    </source>
</reference>
<organism evidence="1 2">
    <name type="scientific">Acinetobacter equi</name>
    <dbReference type="NCBI Taxonomy" id="1324350"/>
    <lineage>
        <taxon>Bacteria</taxon>
        <taxon>Pseudomonadati</taxon>
        <taxon>Pseudomonadota</taxon>
        <taxon>Gammaproteobacteria</taxon>
        <taxon>Moraxellales</taxon>
        <taxon>Moraxellaceae</taxon>
        <taxon>Acinetobacter</taxon>
    </lineage>
</organism>
<dbReference type="RefSeq" id="WP_054581379.1">
    <property type="nucleotide sequence ID" value="NZ_CP012808.1"/>
</dbReference>
<evidence type="ECO:0000313" key="2">
    <source>
        <dbReference type="Proteomes" id="UP000064939"/>
    </source>
</evidence>
<dbReference type="OrthoDB" id="6695868at2"/>
<dbReference type="EMBL" id="CP012808">
    <property type="protein sequence ID" value="ALH95487.1"/>
    <property type="molecule type" value="Genomic_DNA"/>
</dbReference>